<dbReference type="Gene3D" id="3.20.20.80">
    <property type="entry name" value="Glycosidases"/>
    <property type="match status" value="1"/>
</dbReference>
<keyword evidence="7 9" id="KW-0326">Glycosidase</keyword>
<comment type="similarity">
    <text evidence="2 9">Belongs to the glycosyl hydrolase 10 (cellulase F) family.</text>
</comment>
<dbReference type="GO" id="GO:0045493">
    <property type="term" value="P:xylan catabolic process"/>
    <property type="evidence" value="ECO:0007669"/>
    <property type="project" value="UniProtKB-KW"/>
</dbReference>
<evidence type="ECO:0000259" key="10">
    <source>
        <dbReference type="PROSITE" id="PS51760"/>
    </source>
</evidence>
<evidence type="ECO:0000256" key="3">
    <source>
        <dbReference type="ARBA" id="ARBA00022651"/>
    </source>
</evidence>
<organism evidence="11 12">
    <name type="scientific">Ceratobasidium theobromae</name>
    <dbReference type="NCBI Taxonomy" id="1582974"/>
    <lineage>
        <taxon>Eukaryota</taxon>
        <taxon>Fungi</taxon>
        <taxon>Dikarya</taxon>
        <taxon>Basidiomycota</taxon>
        <taxon>Agaricomycotina</taxon>
        <taxon>Agaricomycetes</taxon>
        <taxon>Cantharellales</taxon>
        <taxon>Ceratobasidiaceae</taxon>
        <taxon>Ceratobasidium</taxon>
    </lineage>
</organism>
<evidence type="ECO:0000256" key="4">
    <source>
        <dbReference type="ARBA" id="ARBA00022729"/>
    </source>
</evidence>
<comment type="caution">
    <text evidence="11">The sequence shown here is derived from an EMBL/GenBank/DDBJ whole genome shotgun (WGS) entry which is preliminary data.</text>
</comment>
<keyword evidence="5 9" id="KW-0378">Hydrolase</keyword>
<keyword evidence="6 9" id="KW-0119">Carbohydrate metabolism</keyword>
<reference evidence="11 12" key="1">
    <citation type="journal article" date="2019" name="Fungal Biol. Biotechnol.">
        <title>Draft genome sequence of fastidious pathogen Ceratobasidium theobromae, which causes vascular-streak dieback in Theobroma cacao.</title>
        <authorList>
            <person name="Ali S.S."/>
            <person name="Asman A."/>
            <person name="Shao J."/>
            <person name="Firmansyah A.P."/>
            <person name="Susilo A.W."/>
            <person name="Rosmana A."/>
            <person name="McMahon P."/>
            <person name="Junaid M."/>
            <person name="Guest D."/>
            <person name="Kheng T.Y."/>
            <person name="Meinhardt L.W."/>
            <person name="Bailey B.A."/>
        </authorList>
    </citation>
    <scope>NUCLEOTIDE SEQUENCE [LARGE SCALE GENOMIC DNA]</scope>
    <source>
        <strain evidence="11 12">CT2</strain>
    </source>
</reference>
<feature type="domain" description="GH10" evidence="10">
    <location>
        <begin position="1"/>
        <end position="255"/>
    </location>
</feature>
<dbReference type="InterPro" id="IPR017853">
    <property type="entry name" value="GH"/>
</dbReference>
<dbReference type="Pfam" id="PF00331">
    <property type="entry name" value="Glyco_hydro_10"/>
    <property type="match status" value="1"/>
</dbReference>
<accession>A0A5N5QQC7</accession>
<evidence type="ECO:0000256" key="5">
    <source>
        <dbReference type="ARBA" id="ARBA00022801"/>
    </source>
</evidence>
<dbReference type="EMBL" id="SSOP01000038">
    <property type="protein sequence ID" value="KAB5593427.1"/>
    <property type="molecule type" value="Genomic_DNA"/>
</dbReference>
<dbReference type="PROSITE" id="PS51760">
    <property type="entry name" value="GH10_2"/>
    <property type="match status" value="1"/>
</dbReference>
<gene>
    <name evidence="11" type="ORF">CTheo_3165</name>
</gene>
<dbReference type="OrthoDB" id="3055998at2759"/>
<dbReference type="PANTHER" id="PTHR31490">
    <property type="entry name" value="GLYCOSYL HYDROLASE"/>
    <property type="match status" value="1"/>
</dbReference>
<protein>
    <recommendedName>
        <fullName evidence="9">Beta-xylanase</fullName>
        <ecNumber evidence="9">3.2.1.8</ecNumber>
    </recommendedName>
</protein>
<evidence type="ECO:0000256" key="6">
    <source>
        <dbReference type="ARBA" id="ARBA00023277"/>
    </source>
</evidence>
<dbReference type="SMART" id="SM00633">
    <property type="entry name" value="Glyco_10"/>
    <property type="match status" value="1"/>
</dbReference>
<sequence>MRGHTLVWHSQLAPWVTANNYTAAELKNIMKRHVQTVASHYRGQIYSWDVVNEAFNEDGTYRESIWYTTFGEDYIEWAFRWAQEADPVSTLEFSGGIYQSTHNSLQSSLKYINDYNFEGISPKTDAVVKLVKKLKAKGVPIHGIGAQAHLIVGSVPTSFQENLQRFADLGVDVALTELDIRLTLPATAEKLTQQAADYTTTVNACLAVQRCVGITLWQFTDALSWIPGVFPAEGVALPWDEALKTKPAYDAMRKALSA</sequence>
<evidence type="ECO:0000313" key="12">
    <source>
        <dbReference type="Proteomes" id="UP000383932"/>
    </source>
</evidence>
<dbReference type="InterPro" id="IPR044846">
    <property type="entry name" value="GH10"/>
</dbReference>
<keyword evidence="12" id="KW-1185">Reference proteome</keyword>
<dbReference type="GO" id="GO:0031176">
    <property type="term" value="F:endo-1,4-beta-xylanase activity"/>
    <property type="evidence" value="ECO:0007669"/>
    <property type="project" value="UniProtKB-EC"/>
</dbReference>
<evidence type="ECO:0000313" key="11">
    <source>
        <dbReference type="EMBL" id="KAB5593427.1"/>
    </source>
</evidence>
<dbReference type="InterPro" id="IPR001000">
    <property type="entry name" value="GH10_dom"/>
</dbReference>
<comment type="catalytic activity">
    <reaction evidence="1 9">
        <text>Endohydrolysis of (1-&gt;4)-beta-D-xylosidic linkages in xylans.</text>
        <dbReference type="EC" id="3.2.1.8"/>
    </reaction>
</comment>
<evidence type="ECO:0000256" key="9">
    <source>
        <dbReference type="RuleBase" id="RU361174"/>
    </source>
</evidence>
<dbReference type="Proteomes" id="UP000383932">
    <property type="component" value="Unassembled WGS sequence"/>
</dbReference>
<dbReference type="EC" id="3.2.1.8" evidence="9"/>
<dbReference type="AlphaFoldDB" id="A0A5N5QQC7"/>
<dbReference type="SUPFAM" id="SSF51445">
    <property type="entry name" value="(Trans)glycosidases"/>
    <property type="match status" value="1"/>
</dbReference>
<evidence type="ECO:0000256" key="7">
    <source>
        <dbReference type="ARBA" id="ARBA00023295"/>
    </source>
</evidence>
<evidence type="ECO:0000256" key="8">
    <source>
        <dbReference type="ARBA" id="ARBA00023326"/>
    </source>
</evidence>
<keyword evidence="8 9" id="KW-0624">Polysaccharide degradation</keyword>
<dbReference type="PANTHER" id="PTHR31490:SF88">
    <property type="entry name" value="BETA-XYLANASE"/>
    <property type="match status" value="1"/>
</dbReference>
<evidence type="ECO:0000256" key="2">
    <source>
        <dbReference type="ARBA" id="ARBA00007495"/>
    </source>
</evidence>
<proteinExistence type="inferred from homology"/>
<keyword evidence="4" id="KW-0732">Signal</keyword>
<dbReference type="PRINTS" id="PR00134">
    <property type="entry name" value="GLHYDRLASE10"/>
</dbReference>
<name>A0A5N5QQC7_9AGAM</name>
<evidence type="ECO:0000256" key="1">
    <source>
        <dbReference type="ARBA" id="ARBA00000681"/>
    </source>
</evidence>
<keyword evidence="3 11" id="KW-0858">Xylan degradation</keyword>